<proteinExistence type="inferred from homology"/>
<evidence type="ECO:0000313" key="3">
    <source>
        <dbReference type="EMBL" id="KAL1614501.1"/>
    </source>
</evidence>
<dbReference type="InterPro" id="IPR002347">
    <property type="entry name" value="SDR_fam"/>
</dbReference>
<comment type="similarity">
    <text evidence="1">Belongs to the short-chain dehydrogenases/reductases (SDR) family.</text>
</comment>
<dbReference type="PANTHER" id="PTHR44229:SF4">
    <property type="entry name" value="15-HYDROXYPROSTAGLANDIN DEHYDROGENASE [NAD(+)]"/>
    <property type="match status" value="1"/>
</dbReference>
<keyword evidence="4" id="KW-1185">Reference proteome</keyword>
<accession>A0ABR3S9U4</accession>
<dbReference type="InterPro" id="IPR036291">
    <property type="entry name" value="NAD(P)-bd_dom_sf"/>
</dbReference>
<dbReference type="PANTHER" id="PTHR44229">
    <property type="entry name" value="15-HYDROXYPROSTAGLANDIN DEHYDROGENASE [NAD(+)]"/>
    <property type="match status" value="1"/>
</dbReference>
<gene>
    <name evidence="3" type="ORF">SLS56_012084</name>
</gene>
<dbReference type="SUPFAM" id="SSF51735">
    <property type="entry name" value="NAD(P)-binding Rossmann-fold domains"/>
    <property type="match status" value="1"/>
</dbReference>
<protein>
    <submittedName>
        <fullName evidence="3">Uncharacterized protein</fullName>
    </submittedName>
</protein>
<sequence length="321" mass="34447">MSTPSPVPLSRAVAPETFHEPVSGISLAKKNVLITGAASGIGAVIARTFAEKGAYVTLVDINEELGKEYTSQLQGKGLRVQFVAADVTSWEAQVAAFKTAVKFHPDSVLDIVVANAGMFSEPFVAPDESPISLDQDPPRPETTPWEVNTIGLSFTTKLAQLYFELPSEKPAAKPKCLILVSCIAAYVDFPVVAAYTSSKYGARGFFKNMRGIFSSRGHRVNLIAPWIYDTPMAAGVIPLLEAVGAPVSDMGLMSNAAVKLVEDDTINGRAFSVGPERMIDLCDDVEGGNAETGIAELRKDAPQWEEKVVGMLELMGYSKVF</sequence>
<dbReference type="Proteomes" id="UP001521116">
    <property type="component" value="Unassembled WGS sequence"/>
</dbReference>
<evidence type="ECO:0000256" key="1">
    <source>
        <dbReference type="ARBA" id="ARBA00006484"/>
    </source>
</evidence>
<dbReference type="Pfam" id="PF00106">
    <property type="entry name" value="adh_short"/>
    <property type="match status" value="1"/>
</dbReference>
<dbReference type="EMBL" id="JAJVDC020000382">
    <property type="protein sequence ID" value="KAL1614501.1"/>
    <property type="molecule type" value="Genomic_DNA"/>
</dbReference>
<evidence type="ECO:0000256" key="2">
    <source>
        <dbReference type="ARBA" id="ARBA00023002"/>
    </source>
</evidence>
<reference evidence="3 4" key="1">
    <citation type="submission" date="2024-02" db="EMBL/GenBank/DDBJ databases">
        <title>De novo assembly and annotation of 12 fungi associated with fruit tree decline syndrome in Ontario, Canada.</title>
        <authorList>
            <person name="Sulman M."/>
            <person name="Ellouze W."/>
            <person name="Ilyukhin E."/>
        </authorList>
    </citation>
    <scope>NUCLEOTIDE SEQUENCE [LARGE SCALE GENOMIC DNA]</scope>
    <source>
        <strain evidence="3 4">M1-105</strain>
    </source>
</reference>
<keyword evidence="2" id="KW-0560">Oxidoreductase</keyword>
<evidence type="ECO:0000313" key="4">
    <source>
        <dbReference type="Proteomes" id="UP001521116"/>
    </source>
</evidence>
<name>A0ABR3S9U4_9PEZI</name>
<comment type="caution">
    <text evidence="3">The sequence shown here is derived from an EMBL/GenBank/DDBJ whole genome shotgun (WGS) entry which is preliminary data.</text>
</comment>
<organism evidence="3 4">
    <name type="scientific">Neofusicoccum ribis</name>
    <dbReference type="NCBI Taxonomy" id="45134"/>
    <lineage>
        <taxon>Eukaryota</taxon>
        <taxon>Fungi</taxon>
        <taxon>Dikarya</taxon>
        <taxon>Ascomycota</taxon>
        <taxon>Pezizomycotina</taxon>
        <taxon>Dothideomycetes</taxon>
        <taxon>Dothideomycetes incertae sedis</taxon>
        <taxon>Botryosphaeriales</taxon>
        <taxon>Botryosphaeriaceae</taxon>
        <taxon>Neofusicoccum</taxon>
    </lineage>
</organism>
<dbReference type="Gene3D" id="3.40.50.720">
    <property type="entry name" value="NAD(P)-binding Rossmann-like Domain"/>
    <property type="match status" value="1"/>
</dbReference>
<dbReference type="PRINTS" id="PR00081">
    <property type="entry name" value="GDHRDH"/>
</dbReference>